<evidence type="ECO:0000256" key="3">
    <source>
        <dbReference type="ARBA" id="ARBA00022559"/>
    </source>
</evidence>
<dbReference type="GO" id="GO:0046872">
    <property type="term" value="F:metal ion binding"/>
    <property type="evidence" value="ECO:0007669"/>
    <property type="project" value="UniProtKB-KW"/>
</dbReference>
<reference evidence="13" key="1">
    <citation type="submission" date="2013-04" db="EMBL/GenBank/DDBJ databases">
        <authorList>
            <person name="Qu J."/>
            <person name="Murali S.C."/>
            <person name="Bandaranaike D."/>
            <person name="Bellair M."/>
            <person name="Blankenburg K."/>
            <person name="Chao H."/>
            <person name="Dinh H."/>
            <person name="Doddapaneni H."/>
            <person name="Downs B."/>
            <person name="Dugan-Rocha S."/>
            <person name="Elkadiri S."/>
            <person name="Gnanaolivu R.D."/>
            <person name="Hernandez B."/>
            <person name="Javaid M."/>
            <person name="Jayaseelan J.C."/>
            <person name="Lee S."/>
            <person name="Li M."/>
            <person name="Ming W."/>
            <person name="Munidasa M."/>
            <person name="Muniz J."/>
            <person name="Nguyen L."/>
            <person name="Ongeri F."/>
            <person name="Osuji N."/>
            <person name="Pu L.-L."/>
            <person name="Puazo M."/>
            <person name="Qu C."/>
            <person name="Quiroz J."/>
            <person name="Raj R."/>
            <person name="Weissenberger G."/>
            <person name="Xin Y."/>
            <person name="Zou X."/>
            <person name="Han Y."/>
            <person name="Richards S."/>
            <person name="Worley K."/>
            <person name="Muzny D."/>
            <person name="Gibbs R."/>
        </authorList>
    </citation>
    <scope>NUCLEOTIDE SEQUENCE</scope>
    <source>
        <strain evidence="13">Sampled in the wild</strain>
    </source>
</reference>
<evidence type="ECO:0000256" key="1">
    <source>
        <dbReference type="ARBA" id="ARBA00004613"/>
    </source>
</evidence>
<sequence>MAPHLSLVSMLKPAILLLLLTAVMSQKRLSFEEQLVQQQNVQLEQQELQAQLQDLARRIQSSKDVRDEERVVLLQGARDKLLSRMQELQDDLHFLLHGTKPTKRRPEEETQSGRTPQQFTTASNPQPPTQLPQQITITNSTPDEDDVQQVEDVQQLEDVQQIEDVQQKEEIVKPTPTIDDRSRQTQFQTQNRIPQVTSSTKIPPNVTAIPSNIPEPQGRNGSPQDHRRGRPRIRKQFTFFGEGNPFQNQPLTPQRIREVIQSFSQVPQTFSQPIQSFGQAPQTFFQAFQSFGQPPQSFVQVPQSFGQTPIVEEVFIEPPRPATTFEVVQQPVEIQVAVVSVPNPCSTTQGEPGFCRPLVQCLTFYADVSSLSKTPCRLGISSDGTEQLGVCCPRKGEPEQHQGPPLDRRDQGVLLPPPPPQVPIPPFTQQQLSEAANKALSKIQERIKVTSFILSQGVAIPPLDRAPSPAGRHQERFFAFTPGGTTAQTAEQGQKGVEASVTLVEEFNLTPAQGTFALPTFSILNTIIGDSCPRRPQCSNLSSLKYRTADGSCNNLRNGEWGSANVALQRILPPKYGDGVNSPRIADGFTQVQARNGDDGLPGSRIVSSQFVGASTHSHASQEYTMSLMQWGQFLDHDLTHTPISRGSNQAGISCCRDRKVIPTTSNLRHPDCYPISIPLGDPFFGRFREECMEFVRSLAAPRPQCNFGPREQMNQITGYLDGSNVYGSNLETQRALRELSGGRLRIQRSNPPTDVTQPLPFDKGLLPGNANECTDDLEQKECFVAGDTRVNEQPELALMHTLWVREHNRVAGALRRLNPNWSDEALFQEARRVVIAEIQHITYNEFLPIILGNAYMKRFELIPLVTKGGNHTRLYDSELNAGITNVFATAAFRFGHSLVQGNILGFSKFGTVKQNLRLSKNQFSPFSLYEAGAVDDFVRGLSTQNCQRFDRWITRELTDHLFQGDLPFGLDLMALNIQRGRDHGIAPYADWREVCGFKRPRVWEDLLEVMDRETIEILRGIYSSVGEIDLFVGGLGERGGFGGSSSLLGPTFVCLIGDQFARLRRGDRFYYEEGSQPSSFSQPQLEQLRKASLARILCDNSDDVATMQPLAFVKASFLNQRVSCESESIPKVDLRAWAGEVPGVS</sequence>
<keyword evidence="7" id="KW-0325">Glycoprotein</keyword>
<organism evidence="13 14">
    <name type="scientific">Ladona fulva</name>
    <name type="common">Scarce chaser dragonfly</name>
    <name type="synonym">Libellula fulva</name>
    <dbReference type="NCBI Taxonomy" id="123851"/>
    <lineage>
        <taxon>Eukaryota</taxon>
        <taxon>Metazoa</taxon>
        <taxon>Ecdysozoa</taxon>
        <taxon>Arthropoda</taxon>
        <taxon>Hexapoda</taxon>
        <taxon>Insecta</taxon>
        <taxon>Pterygota</taxon>
        <taxon>Palaeoptera</taxon>
        <taxon>Odonata</taxon>
        <taxon>Epiprocta</taxon>
        <taxon>Anisoptera</taxon>
        <taxon>Libelluloidea</taxon>
        <taxon>Libellulidae</taxon>
        <taxon>Ladona</taxon>
    </lineage>
</organism>
<evidence type="ECO:0000313" key="14">
    <source>
        <dbReference type="Proteomes" id="UP000792457"/>
    </source>
</evidence>
<evidence type="ECO:0000256" key="7">
    <source>
        <dbReference type="ARBA" id="ARBA00023180"/>
    </source>
</evidence>
<keyword evidence="14" id="KW-1185">Reference proteome</keyword>
<protein>
    <recommendedName>
        <fullName evidence="12">Clip domain-containing protein</fullName>
    </recommendedName>
</protein>
<evidence type="ECO:0000256" key="8">
    <source>
        <dbReference type="PIRSR" id="PIRSR619791-2"/>
    </source>
</evidence>
<evidence type="ECO:0000256" key="4">
    <source>
        <dbReference type="ARBA" id="ARBA00022617"/>
    </source>
</evidence>
<feature type="domain" description="Clip" evidence="12">
    <location>
        <begin position="344"/>
        <end position="392"/>
    </location>
</feature>
<dbReference type="Proteomes" id="UP000792457">
    <property type="component" value="Unassembled WGS sequence"/>
</dbReference>
<keyword evidence="5 11" id="KW-0732">Signal</keyword>
<dbReference type="PANTHER" id="PTHR11475">
    <property type="entry name" value="OXIDASE/PEROXIDASE"/>
    <property type="match status" value="1"/>
</dbReference>
<keyword evidence="3" id="KW-0575">Peroxidase</keyword>
<dbReference type="PROSITE" id="PS50292">
    <property type="entry name" value="PEROXIDASE_3"/>
    <property type="match status" value="1"/>
</dbReference>
<evidence type="ECO:0000256" key="5">
    <source>
        <dbReference type="ARBA" id="ARBA00022729"/>
    </source>
</evidence>
<feature type="compositionally biased region" description="Basic and acidic residues" evidence="10">
    <location>
        <begin position="394"/>
        <end position="411"/>
    </location>
</feature>
<comment type="subcellular location">
    <subcellularLocation>
        <location evidence="1">Secreted</location>
    </subcellularLocation>
</comment>
<feature type="region of interest" description="Disordered" evidence="10">
    <location>
        <begin position="165"/>
        <end position="230"/>
    </location>
</feature>
<evidence type="ECO:0000256" key="10">
    <source>
        <dbReference type="SAM" id="MobiDB-lite"/>
    </source>
</evidence>
<dbReference type="GO" id="GO:0006979">
    <property type="term" value="P:response to oxidative stress"/>
    <property type="evidence" value="ECO:0007669"/>
    <property type="project" value="InterPro"/>
</dbReference>
<dbReference type="EMBL" id="KZ308411">
    <property type="protein sequence ID" value="KAG8229093.1"/>
    <property type="molecule type" value="Genomic_DNA"/>
</dbReference>
<comment type="caution">
    <text evidence="13">The sequence shown here is derived from an EMBL/GenBank/DDBJ whole genome shotgun (WGS) entry which is preliminary data.</text>
</comment>
<keyword evidence="6" id="KW-1015">Disulfide bond</keyword>
<feature type="signal peptide" evidence="11">
    <location>
        <begin position="1"/>
        <end position="25"/>
    </location>
</feature>
<dbReference type="GO" id="GO:0004601">
    <property type="term" value="F:peroxidase activity"/>
    <property type="evidence" value="ECO:0007669"/>
    <property type="project" value="UniProtKB-KW"/>
</dbReference>
<feature type="compositionally biased region" description="Polar residues" evidence="10">
    <location>
        <begin position="184"/>
        <end position="202"/>
    </location>
</feature>
<evidence type="ECO:0000256" key="6">
    <source>
        <dbReference type="ARBA" id="ARBA00023157"/>
    </source>
</evidence>
<keyword evidence="8" id="KW-0408">Iron</keyword>
<keyword evidence="3" id="KW-0560">Oxidoreductase</keyword>
<feature type="region of interest" description="Disordered" evidence="10">
    <location>
        <begin position="392"/>
        <end position="412"/>
    </location>
</feature>
<evidence type="ECO:0000313" key="13">
    <source>
        <dbReference type="EMBL" id="KAG8229093.1"/>
    </source>
</evidence>
<dbReference type="AlphaFoldDB" id="A0A8K0KAX6"/>
<evidence type="ECO:0000256" key="2">
    <source>
        <dbReference type="ARBA" id="ARBA00022525"/>
    </source>
</evidence>
<feature type="compositionally biased region" description="Polar residues" evidence="10">
    <location>
        <begin position="112"/>
        <end position="124"/>
    </location>
</feature>
<dbReference type="OrthoDB" id="823504at2759"/>
<evidence type="ECO:0000256" key="9">
    <source>
        <dbReference type="SAM" id="Coils"/>
    </source>
</evidence>
<gene>
    <name evidence="13" type="ORF">J437_LFUL009562</name>
</gene>
<feature type="region of interest" description="Disordered" evidence="10">
    <location>
        <begin position="95"/>
        <end position="147"/>
    </location>
</feature>
<reference evidence="13" key="2">
    <citation type="submission" date="2017-10" db="EMBL/GenBank/DDBJ databases">
        <title>Ladona fulva Genome sequencing and assembly.</title>
        <authorList>
            <person name="Murali S."/>
            <person name="Richards S."/>
            <person name="Bandaranaike D."/>
            <person name="Bellair M."/>
            <person name="Blankenburg K."/>
            <person name="Chao H."/>
            <person name="Dinh H."/>
            <person name="Doddapaneni H."/>
            <person name="Dugan-Rocha S."/>
            <person name="Elkadiri S."/>
            <person name="Gnanaolivu R."/>
            <person name="Hernandez B."/>
            <person name="Skinner E."/>
            <person name="Javaid M."/>
            <person name="Lee S."/>
            <person name="Li M."/>
            <person name="Ming W."/>
            <person name="Munidasa M."/>
            <person name="Muniz J."/>
            <person name="Nguyen L."/>
            <person name="Hughes D."/>
            <person name="Osuji N."/>
            <person name="Pu L.-L."/>
            <person name="Puazo M."/>
            <person name="Qu C."/>
            <person name="Quiroz J."/>
            <person name="Raj R."/>
            <person name="Weissenberger G."/>
            <person name="Xin Y."/>
            <person name="Zou X."/>
            <person name="Han Y."/>
            <person name="Worley K."/>
            <person name="Muzny D."/>
            <person name="Gibbs R."/>
        </authorList>
    </citation>
    <scope>NUCLEOTIDE SEQUENCE</scope>
    <source>
        <strain evidence="13">Sampled in the wild</strain>
    </source>
</reference>
<dbReference type="GO" id="GO:0020037">
    <property type="term" value="F:heme binding"/>
    <property type="evidence" value="ECO:0007669"/>
    <property type="project" value="InterPro"/>
</dbReference>
<dbReference type="PROSITE" id="PS51888">
    <property type="entry name" value="CLIP"/>
    <property type="match status" value="1"/>
</dbReference>
<dbReference type="FunFam" id="1.10.640.10:FF:000003">
    <property type="entry name" value="chorion peroxidase"/>
    <property type="match status" value="1"/>
</dbReference>
<dbReference type="GO" id="GO:0005576">
    <property type="term" value="C:extracellular region"/>
    <property type="evidence" value="ECO:0007669"/>
    <property type="project" value="UniProtKB-SubCell"/>
</dbReference>
<feature type="binding site" description="axial binding residue" evidence="8">
    <location>
        <position position="897"/>
    </location>
    <ligand>
        <name>heme b</name>
        <dbReference type="ChEBI" id="CHEBI:60344"/>
    </ligand>
    <ligandPart>
        <name>Fe</name>
        <dbReference type="ChEBI" id="CHEBI:18248"/>
    </ligandPart>
</feature>
<evidence type="ECO:0000256" key="11">
    <source>
        <dbReference type="SAM" id="SignalP"/>
    </source>
</evidence>
<proteinExistence type="predicted"/>
<dbReference type="Gene3D" id="1.10.640.10">
    <property type="entry name" value="Haem peroxidase domain superfamily, animal type"/>
    <property type="match status" value="1"/>
</dbReference>
<dbReference type="InterPro" id="IPR037120">
    <property type="entry name" value="Haem_peroxidase_sf_animal"/>
</dbReference>
<evidence type="ECO:0000259" key="12">
    <source>
        <dbReference type="PROSITE" id="PS51888"/>
    </source>
</evidence>
<dbReference type="InterPro" id="IPR022700">
    <property type="entry name" value="CLIP"/>
</dbReference>
<keyword evidence="8" id="KW-0479">Metal-binding</keyword>
<dbReference type="PRINTS" id="PR00457">
    <property type="entry name" value="ANPEROXIDASE"/>
</dbReference>
<feature type="chain" id="PRO_5035473757" description="Clip domain-containing protein" evidence="11">
    <location>
        <begin position="26"/>
        <end position="1146"/>
    </location>
</feature>
<keyword evidence="4 8" id="KW-0349">Heme</keyword>
<keyword evidence="2" id="KW-0964">Secreted</keyword>
<accession>A0A8K0KAX6</accession>
<dbReference type="InterPro" id="IPR019791">
    <property type="entry name" value="Haem_peroxidase_animal"/>
</dbReference>
<name>A0A8K0KAX6_LADFU</name>
<dbReference type="PANTHER" id="PTHR11475:SF4">
    <property type="entry name" value="CHORION PEROXIDASE"/>
    <property type="match status" value="1"/>
</dbReference>
<feature type="compositionally biased region" description="Basic and acidic residues" evidence="10">
    <location>
        <begin position="165"/>
        <end position="183"/>
    </location>
</feature>
<dbReference type="Pfam" id="PF03098">
    <property type="entry name" value="An_peroxidase"/>
    <property type="match status" value="1"/>
</dbReference>
<dbReference type="InterPro" id="IPR010255">
    <property type="entry name" value="Haem_peroxidase_sf"/>
</dbReference>
<dbReference type="CDD" id="cd09823">
    <property type="entry name" value="peroxinectin_like"/>
    <property type="match status" value="1"/>
</dbReference>
<dbReference type="SUPFAM" id="SSF48113">
    <property type="entry name" value="Heme-dependent peroxidases"/>
    <property type="match status" value="1"/>
</dbReference>
<keyword evidence="9" id="KW-0175">Coiled coil</keyword>
<feature type="coiled-coil region" evidence="9">
    <location>
        <begin position="29"/>
        <end position="91"/>
    </location>
</feature>